<evidence type="ECO:0000313" key="5">
    <source>
        <dbReference type="EMBL" id="MDQ1096648.1"/>
    </source>
</evidence>
<dbReference type="PRINTS" id="PR00032">
    <property type="entry name" value="HTHARAC"/>
</dbReference>
<dbReference type="SUPFAM" id="SSF46689">
    <property type="entry name" value="Homeodomain-like"/>
    <property type="match status" value="1"/>
</dbReference>
<accession>A0ABU0TK98</accession>
<keyword evidence="2" id="KW-0238">DNA-binding</keyword>
<gene>
    <name evidence="5" type="ORF">QE404_001795</name>
</gene>
<comment type="caution">
    <text evidence="5">The sequence shown here is derived from an EMBL/GenBank/DDBJ whole genome shotgun (WGS) entry which is preliminary data.</text>
</comment>
<evidence type="ECO:0000256" key="3">
    <source>
        <dbReference type="ARBA" id="ARBA00023163"/>
    </source>
</evidence>
<keyword evidence="3" id="KW-0804">Transcription</keyword>
<keyword evidence="1" id="KW-0805">Transcription regulation</keyword>
<evidence type="ECO:0000256" key="2">
    <source>
        <dbReference type="ARBA" id="ARBA00023125"/>
    </source>
</evidence>
<name>A0ABU0TK98_9FLAO</name>
<dbReference type="PANTHER" id="PTHR43280">
    <property type="entry name" value="ARAC-FAMILY TRANSCRIPTIONAL REGULATOR"/>
    <property type="match status" value="1"/>
</dbReference>
<sequence length="295" mass="34355">MENTNITFKEFTKTYIRNFPDGFRYLQTPVQIYDIDDLFVKSMITPTPLLKADFNFIVFSTNGNFEQQVGNEIKKVSANQALLVLQGEVTSLLRQSPDVKGYYITFNDKILQQAKEYPYFTKLFTAAPIIQLSNSDSTFIEHIGQLLIQELNTSIPDEQIIIYLFQALLIKLLKSSESKKGLSRQFDIAISFRELLYKNYLEHYNVSDYARLLNISSNYLNRCIQNVWNKSAKQFMQEFIITQSQKYLQDFSLSVSDIAYRLNFNDPSYFGRLFKKTIGISPQKYRSRLMHDVSG</sequence>
<keyword evidence="6" id="KW-1185">Reference proteome</keyword>
<dbReference type="PROSITE" id="PS01124">
    <property type="entry name" value="HTH_ARAC_FAMILY_2"/>
    <property type="match status" value="1"/>
</dbReference>
<dbReference type="InterPro" id="IPR020449">
    <property type="entry name" value="Tscrpt_reg_AraC-type_HTH"/>
</dbReference>
<organism evidence="5 6">
    <name type="scientific">Chryseobacterium camelliae</name>
    <dbReference type="NCBI Taxonomy" id="1265445"/>
    <lineage>
        <taxon>Bacteria</taxon>
        <taxon>Pseudomonadati</taxon>
        <taxon>Bacteroidota</taxon>
        <taxon>Flavobacteriia</taxon>
        <taxon>Flavobacteriales</taxon>
        <taxon>Weeksellaceae</taxon>
        <taxon>Chryseobacterium group</taxon>
        <taxon>Chryseobacterium</taxon>
    </lineage>
</organism>
<dbReference type="Gene3D" id="1.10.10.60">
    <property type="entry name" value="Homeodomain-like"/>
    <property type="match status" value="1"/>
</dbReference>
<dbReference type="InterPro" id="IPR018060">
    <property type="entry name" value="HTH_AraC"/>
</dbReference>
<dbReference type="Proteomes" id="UP001225072">
    <property type="component" value="Unassembled WGS sequence"/>
</dbReference>
<dbReference type="InterPro" id="IPR009057">
    <property type="entry name" value="Homeodomain-like_sf"/>
</dbReference>
<dbReference type="EMBL" id="JAUTAL010000001">
    <property type="protein sequence ID" value="MDQ1096648.1"/>
    <property type="molecule type" value="Genomic_DNA"/>
</dbReference>
<proteinExistence type="predicted"/>
<evidence type="ECO:0000313" key="6">
    <source>
        <dbReference type="Proteomes" id="UP001225072"/>
    </source>
</evidence>
<feature type="domain" description="HTH araC/xylS-type" evidence="4">
    <location>
        <begin position="190"/>
        <end position="288"/>
    </location>
</feature>
<evidence type="ECO:0000256" key="1">
    <source>
        <dbReference type="ARBA" id="ARBA00023015"/>
    </source>
</evidence>
<dbReference type="Pfam" id="PF12833">
    <property type="entry name" value="HTH_18"/>
    <property type="match status" value="1"/>
</dbReference>
<evidence type="ECO:0000259" key="4">
    <source>
        <dbReference type="PROSITE" id="PS01124"/>
    </source>
</evidence>
<dbReference type="PANTHER" id="PTHR43280:SF32">
    <property type="entry name" value="TRANSCRIPTIONAL REGULATORY PROTEIN"/>
    <property type="match status" value="1"/>
</dbReference>
<protein>
    <submittedName>
        <fullName evidence="5">AraC family transcriptional activator of pobA</fullName>
    </submittedName>
</protein>
<dbReference type="SMART" id="SM00342">
    <property type="entry name" value="HTH_ARAC"/>
    <property type="match status" value="1"/>
</dbReference>
<reference evidence="5 6" key="1">
    <citation type="submission" date="2023-07" db="EMBL/GenBank/DDBJ databases">
        <title>Functional and genomic diversity of the sorghum phyllosphere microbiome.</title>
        <authorList>
            <person name="Shade A."/>
        </authorList>
    </citation>
    <scope>NUCLEOTIDE SEQUENCE [LARGE SCALE GENOMIC DNA]</scope>
    <source>
        <strain evidence="5 6">SORGH_AS_1064</strain>
    </source>
</reference>
<dbReference type="RefSeq" id="WP_307449366.1">
    <property type="nucleotide sequence ID" value="NZ_JAUTAL010000001.1"/>
</dbReference>